<dbReference type="EMBL" id="JACAZI010000025">
    <property type="protein sequence ID" value="KAF7335127.1"/>
    <property type="molecule type" value="Genomic_DNA"/>
</dbReference>
<evidence type="ECO:0000259" key="1">
    <source>
        <dbReference type="PROSITE" id="PS50006"/>
    </source>
</evidence>
<evidence type="ECO:0000313" key="2">
    <source>
        <dbReference type="EMBL" id="KAF7335127.1"/>
    </source>
</evidence>
<evidence type="ECO:0000313" key="3">
    <source>
        <dbReference type="Proteomes" id="UP000620124"/>
    </source>
</evidence>
<dbReference type="Pfam" id="PF00498">
    <property type="entry name" value="FHA"/>
    <property type="match status" value="1"/>
</dbReference>
<name>A0A8H7CGJ0_9AGAR</name>
<gene>
    <name evidence="2" type="ORF">MVEN_02263600</name>
</gene>
<comment type="caution">
    <text evidence="2">The sequence shown here is derived from an EMBL/GenBank/DDBJ whole genome shotgun (WGS) entry which is preliminary data.</text>
</comment>
<proteinExistence type="predicted"/>
<organism evidence="2 3">
    <name type="scientific">Mycena venus</name>
    <dbReference type="NCBI Taxonomy" id="2733690"/>
    <lineage>
        <taxon>Eukaryota</taxon>
        <taxon>Fungi</taxon>
        <taxon>Dikarya</taxon>
        <taxon>Basidiomycota</taxon>
        <taxon>Agaricomycotina</taxon>
        <taxon>Agaricomycetes</taxon>
        <taxon>Agaricomycetidae</taxon>
        <taxon>Agaricales</taxon>
        <taxon>Marasmiineae</taxon>
        <taxon>Mycenaceae</taxon>
        <taxon>Mycena</taxon>
    </lineage>
</organism>
<dbReference type="SMART" id="SM00240">
    <property type="entry name" value="FHA"/>
    <property type="match status" value="2"/>
</dbReference>
<dbReference type="Gene3D" id="2.60.200.20">
    <property type="match status" value="1"/>
</dbReference>
<dbReference type="AlphaFoldDB" id="A0A8H7CGJ0"/>
<reference evidence="2" key="1">
    <citation type="submission" date="2020-05" db="EMBL/GenBank/DDBJ databases">
        <title>Mycena genomes resolve the evolution of fungal bioluminescence.</title>
        <authorList>
            <person name="Tsai I.J."/>
        </authorList>
    </citation>
    <scope>NUCLEOTIDE SEQUENCE</scope>
    <source>
        <strain evidence="2">CCC161011</strain>
    </source>
</reference>
<dbReference type="InterPro" id="IPR008984">
    <property type="entry name" value="SMAD_FHA_dom_sf"/>
</dbReference>
<dbReference type="OrthoDB" id="687730at2759"/>
<accession>A0A8H7CGJ0</accession>
<dbReference type="PROSITE" id="PS51257">
    <property type="entry name" value="PROKAR_LIPOPROTEIN"/>
    <property type="match status" value="1"/>
</dbReference>
<keyword evidence="3" id="KW-1185">Reference proteome</keyword>
<dbReference type="InterPro" id="IPR000253">
    <property type="entry name" value="FHA_dom"/>
</dbReference>
<feature type="domain" description="FHA" evidence="1">
    <location>
        <begin position="347"/>
        <end position="400"/>
    </location>
</feature>
<sequence length="443" mass="48744">MDSEPKAREPLEFTSHSTLQHAGSASGFFSGCHHFTVVGGTFTQITYNQIINAPTTTPVNGDIFPQDDEEEWQRDIARAPIEDIEALEARVRMLKHHQIRPRRTSDMARVNLQSTAHMVHRAAINAQDTSCGNSASLTTDISNSCEDRSSCTGSIVLALTSGLAHAIRLVPLQAPSFIQPIVCELEEGLSSPLWIGCPQNGEPHSRVAYRERIAQCHGELYVIPGPRFFLRDPTGRGICLNGRNLATENTPSDLHAIKDGDIIQLNIRYCDRLGVTHRATQLKFEIFPPQYMNSVHSAATTTSPTRADIPEALNATNGCTLIQLTDVLDPPSFTAVLCQLLDGARPVQLRRSSDRNTSPAITFDSKTVSRRHATLWSEHGQVFIIDRHSTHGTYLNSDKLVQGRTLENAEVLTDGDILGIGVADDRPAIRGITAKLRILRIAR</sequence>
<dbReference type="PROSITE" id="PS50006">
    <property type="entry name" value="FHA_DOMAIN"/>
    <property type="match status" value="1"/>
</dbReference>
<protein>
    <submittedName>
        <fullName evidence="2">SMAD/FHA domain-containing protein</fullName>
    </submittedName>
</protein>
<dbReference type="SUPFAM" id="SSF49879">
    <property type="entry name" value="SMAD/FHA domain"/>
    <property type="match status" value="1"/>
</dbReference>
<dbReference type="Proteomes" id="UP000620124">
    <property type="component" value="Unassembled WGS sequence"/>
</dbReference>